<proteinExistence type="predicted"/>
<feature type="signal peptide" evidence="1">
    <location>
        <begin position="1"/>
        <end position="26"/>
    </location>
</feature>
<dbReference type="RefSeq" id="WP_231602524.1">
    <property type="nucleotide sequence ID" value="NZ_SJPM01000001.1"/>
</dbReference>
<gene>
    <name evidence="2" type="ORF">Pla100_02010</name>
</gene>
<reference evidence="2 3" key="1">
    <citation type="submission" date="2019-02" db="EMBL/GenBank/DDBJ databases">
        <title>Deep-cultivation of Planctomycetes and their phenomic and genomic characterization uncovers novel biology.</title>
        <authorList>
            <person name="Wiegand S."/>
            <person name="Jogler M."/>
            <person name="Boedeker C."/>
            <person name="Pinto D."/>
            <person name="Vollmers J."/>
            <person name="Rivas-Marin E."/>
            <person name="Kohn T."/>
            <person name="Peeters S.H."/>
            <person name="Heuer A."/>
            <person name="Rast P."/>
            <person name="Oberbeckmann S."/>
            <person name="Bunk B."/>
            <person name="Jeske O."/>
            <person name="Meyerdierks A."/>
            <person name="Storesund J.E."/>
            <person name="Kallscheuer N."/>
            <person name="Luecker S."/>
            <person name="Lage O.M."/>
            <person name="Pohl T."/>
            <person name="Merkel B.J."/>
            <person name="Hornburger P."/>
            <person name="Mueller R.-W."/>
            <person name="Bruemmer F."/>
            <person name="Labrenz M."/>
            <person name="Spormann A.M."/>
            <person name="Op Den Camp H."/>
            <person name="Overmann J."/>
            <person name="Amann R."/>
            <person name="Jetten M.S.M."/>
            <person name="Mascher T."/>
            <person name="Medema M.H."/>
            <person name="Devos D.P."/>
            <person name="Kaster A.-K."/>
            <person name="Ovreas L."/>
            <person name="Rohde M."/>
            <person name="Galperin M.Y."/>
            <person name="Jogler C."/>
        </authorList>
    </citation>
    <scope>NUCLEOTIDE SEQUENCE [LARGE SCALE GENOMIC DNA]</scope>
    <source>
        <strain evidence="2 3">Pla100</strain>
    </source>
</reference>
<evidence type="ECO:0000256" key="1">
    <source>
        <dbReference type="SAM" id="SignalP"/>
    </source>
</evidence>
<dbReference type="EMBL" id="SJPM01000001">
    <property type="protein sequence ID" value="TWU03283.1"/>
    <property type="molecule type" value="Genomic_DNA"/>
</dbReference>
<comment type="caution">
    <text evidence="2">The sequence shown here is derived from an EMBL/GenBank/DDBJ whole genome shotgun (WGS) entry which is preliminary data.</text>
</comment>
<dbReference type="Proteomes" id="UP000316213">
    <property type="component" value="Unassembled WGS sequence"/>
</dbReference>
<sequence length="177" mass="18695" precursor="true">MKSSIFTIAALSIAMMSLIDMRPTQAQTTARQRFRVAVPSNISIVAPDEAVITHDETNSNQVFPAQRWSVVGNTMSGVSVSFSTPTPFIHVDNPSYKRDARLGLVISSSSGPGGWVVTQPFDMTDYASNDNSATVTARSNATGAASFGLSVTFVTGTYGSFPAGIYETTVVGTITAN</sequence>
<feature type="chain" id="PRO_5022919943" description="DUF4402 domain-containing protein" evidence="1">
    <location>
        <begin position="27"/>
        <end position="177"/>
    </location>
</feature>
<name>A0A5C6ATA2_9BACT</name>
<protein>
    <recommendedName>
        <fullName evidence="4">DUF4402 domain-containing protein</fullName>
    </recommendedName>
</protein>
<keyword evidence="1" id="KW-0732">Signal</keyword>
<accession>A0A5C6ATA2</accession>
<dbReference type="AlphaFoldDB" id="A0A5C6ATA2"/>
<organism evidence="2 3">
    <name type="scientific">Neorhodopirellula pilleata</name>
    <dbReference type="NCBI Taxonomy" id="2714738"/>
    <lineage>
        <taxon>Bacteria</taxon>
        <taxon>Pseudomonadati</taxon>
        <taxon>Planctomycetota</taxon>
        <taxon>Planctomycetia</taxon>
        <taxon>Pirellulales</taxon>
        <taxon>Pirellulaceae</taxon>
        <taxon>Neorhodopirellula</taxon>
    </lineage>
</organism>
<evidence type="ECO:0008006" key="4">
    <source>
        <dbReference type="Google" id="ProtNLM"/>
    </source>
</evidence>
<keyword evidence="3" id="KW-1185">Reference proteome</keyword>
<evidence type="ECO:0000313" key="2">
    <source>
        <dbReference type="EMBL" id="TWU03283.1"/>
    </source>
</evidence>
<evidence type="ECO:0000313" key="3">
    <source>
        <dbReference type="Proteomes" id="UP000316213"/>
    </source>
</evidence>